<evidence type="ECO:0000313" key="9">
    <source>
        <dbReference type="Proteomes" id="UP001164305"/>
    </source>
</evidence>
<dbReference type="InterPro" id="IPR001944">
    <property type="entry name" value="Glycoside_Hdrlase_35"/>
</dbReference>
<dbReference type="InterPro" id="IPR008979">
    <property type="entry name" value="Galactose-bd-like_sf"/>
</dbReference>
<dbReference type="SUPFAM" id="SSF51445">
    <property type="entry name" value="(Trans)glycosidases"/>
    <property type="match status" value="1"/>
</dbReference>
<dbReference type="Gene3D" id="3.20.20.80">
    <property type="entry name" value="Glycosidases"/>
    <property type="match status" value="1"/>
</dbReference>
<dbReference type="Pfam" id="PF21317">
    <property type="entry name" value="BetaGal_ABD_1"/>
    <property type="match status" value="1"/>
</dbReference>
<dbReference type="InterPro" id="IPR048912">
    <property type="entry name" value="BetaGal1-like_ABD1"/>
</dbReference>
<evidence type="ECO:0000259" key="7">
    <source>
        <dbReference type="Pfam" id="PF21467"/>
    </source>
</evidence>
<evidence type="ECO:0000256" key="2">
    <source>
        <dbReference type="ARBA" id="ARBA00022801"/>
    </source>
</evidence>
<evidence type="ECO:0000313" key="8">
    <source>
        <dbReference type="EMBL" id="UYG17800.1"/>
    </source>
</evidence>
<comment type="similarity">
    <text evidence="1 4">Belongs to the glycosyl hydrolase 35 family.</text>
</comment>
<dbReference type="Proteomes" id="UP001164305">
    <property type="component" value="Chromosome"/>
</dbReference>
<dbReference type="PRINTS" id="PR00742">
    <property type="entry name" value="GLHYDRLASE35"/>
</dbReference>
<dbReference type="Pfam" id="PF01301">
    <property type="entry name" value="Glyco_hydro_35"/>
    <property type="match status" value="1"/>
</dbReference>
<dbReference type="PANTHER" id="PTHR23421">
    <property type="entry name" value="BETA-GALACTOSIDASE RELATED"/>
    <property type="match status" value="1"/>
</dbReference>
<evidence type="ECO:0000259" key="6">
    <source>
        <dbReference type="Pfam" id="PF21317"/>
    </source>
</evidence>
<evidence type="ECO:0000256" key="1">
    <source>
        <dbReference type="ARBA" id="ARBA00009809"/>
    </source>
</evidence>
<protein>
    <submittedName>
        <fullName evidence="8">Beta-galactosidase</fullName>
    </submittedName>
</protein>
<gene>
    <name evidence="8" type="ORF">BRM3_05095</name>
</gene>
<name>A0ABY6G3K8_9MICO</name>
<reference evidence="8" key="1">
    <citation type="submission" date="2022-10" db="EMBL/GenBank/DDBJ databases">
        <title>Whole-Genome Sequencing of Brachybacterium huguangmaarense BRM-3, Isolated from Betula schmidtii.</title>
        <authorList>
            <person name="Haam D."/>
        </authorList>
    </citation>
    <scope>NUCLEOTIDE SEQUENCE</scope>
    <source>
        <strain evidence="8">BRM-3</strain>
    </source>
</reference>
<accession>A0ABY6G3K8</accession>
<dbReference type="InterPro" id="IPR026283">
    <property type="entry name" value="B-gal_1-like"/>
</dbReference>
<dbReference type="Pfam" id="PF21467">
    <property type="entry name" value="BetaGal_gal-bd"/>
    <property type="match status" value="1"/>
</dbReference>
<dbReference type="RefSeq" id="WP_263595008.1">
    <property type="nucleotide sequence ID" value="NZ_CP107020.1"/>
</dbReference>
<evidence type="ECO:0000256" key="4">
    <source>
        <dbReference type="RuleBase" id="RU003679"/>
    </source>
</evidence>
<dbReference type="InterPro" id="IPR017853">
    <property type="entry name" value="GH"/>
</dbReference>
<keyword evidence="3" id="KW-0326">Glycosidase</keyword>
<keyword evidence="2" id="KW-0378">Hydrolase</keyword>
<organism evidence="8 9">
    <name type="scientific">Brachybacterium huguangmaarense</name>
    <dbReference type="NCBI Taxonomy" id="1652028"/>
    <lineage>
        <taxon>Bacteria</taxon>
        <taxon>Bacillati</taxon>
        <taxon>Actinomycetota</taxon>
        <taxon>Actinomycetes</taxon>
        <taxon>Micrococcales</taxon>
        <taxon>Dermabacteraceae</taxon>
        <taxon>Brachybacterium</taxon>
    </lineage>
</organism>
<evidence type="ECO:0000256" key="3">
    <source>
        <dbReference type="ARBA" id="ARBA00023295"/>
    </source>
</evidence>
<dbReference type="InterPro" id="IPR031330">
    <property type="entry name" value="Gly_Hdrlase_35_cat"/>
</dbReference>
<keyword evidence="9" id="KW-1185">Reference proteome</keyword>
<sequence length="624" mass="67731">MTALLVPTPTGFVRDGAPHRIVSGALHYFRVHPELWKDRLRRLVALGCNTVETYVPWNLHEPAPGRTRFGALPELGLSLDLGAFCDLAAEEDLDVIVRPGPYICAEWEGGGLPGWLLREGPMRLRCMDPAFLGAVDAWFDALIPVIVARQASRGGRVVMVQVENEYGSYGDDAEYLLHLRDGLRARGIEELLVTSDGPGRRWLDAGRIDDVLATVNFGSRTEEVLAMAREELPAAPLMCMEFWNGWFDHWGEEHHVRDAADAARELATMLDAGMSVNLYMAHGGTNVGLTAGANTEGGLLQPTTTSYDYDAPIAENGALTEKFHAFREVIGRHRELPPLTEQLESLGLEAEPPVQTAGALRLEHVASLQDLARWTELAPRAVAPPAFEDLGLERGMLLYRRELELAREEGSALAPLELYDLHDRALVLVDGTVAGIADGTGNPHVPAVVPLEPLEPLAEALLPDGGSRRVRLEILVESLGRTNFGPLLGERKGVLGGVWRDVRFLGGWEAVPLPLEEMGAELADHARSAAAEGPAALPLVVLASLEREADETGDVHLDVSGCGHGVAYVNGTCVGRYWRRGPQQSLYVPAPLLHAGSNEIVLVELEEPHPRLALAAGPLFEVIA</sequence>
<feature type="domain" description="Glycoside hydrolase 35 catalytic" evidence="5">
    <location>
        <begin position="12"/>
        <end position="331"/>
    </location>
</feature>
<feature type="domain" description="Beta-galactosidase galactose-binding" evidence="7">
    <location>
        <begin position="549"/>
        <end position="598"/>
    </location>
</feature>
<dbReference type="Gene3D" id="2.60.120.260">
    <property type="entry name" value="Galactose-binding domain-like"/>
    <property type="match status" value="2"/>
</dbReference>
<evidence type="ECO:0000259" key="5">
    <source>
        <dbReference type="Pfam" id="PF01301"/>
    </source>
</evidence>
<dbReference type="EMBL" id="CP107020">
    <property type="protein sequence ID" value="UYG17800.1"/>
    <property type="molecule type" value="Genomic_DNA"/>
</dbReference>
<dbReference type="PIRSF" id="PIRSF006336">
    <property type="entry name" value="B-gal"/>
    <property type="match status" value="1"/>
</dbReference>
<feature type="domain" description="Beta-galactosidase 1-like first all-beta" evidence="6">
    <location>
        <begin position="384"/>
        <end position="513"/>
    </location>
</feature>
<dbReference type="InterPro" id="IPR048913">
    <property type="entry name" value="BetaGal_gal-bd"/>
</dbReference>
<proteinExistence type="inferred from homology"/>
<dbReference type="SUPFAM" id="SSF49785">
    <property type="entry name" value="Galactose-binding domain-like"/>
    <property type="match status" value="1"/>
</dbReference>